<evidence type="ECO:0000313" key="2">
    <source>
        <dbReference type="Proteomes" id="UP001060085"/>
    </source>
</evidence>
<keyword evidence="2" id="KW-1185">Reference proteome</keyword>
<protein>
    <submittedName>
        <fullName evidence="1">Uncharacterized protein</fullName>
    </submittedName>
</protein>
<organism evidence="1 2">
    <name type="scientific">Catharanthus roseus</name>
    <name type="common">Madagascar periwinkle</name>
    <name type="synonym">Vinca rosea</name>
    <dbReference type="NCBI Taxonomy" id="4058"/>
    <lineage>
        <taxon>Eukaryota</taxon>
        <taxon>Viridiplantae</taxon>
        <taxon>Streptophyta</taxon>
        <taxon>Embryophyta</taxon>
        <taxon>Tracheophyta</taxon>
        <taxon>Spermatophyta</taxon>
        <taxon>Magnoliopsida</taxon>
        <taxon>eudicotyledons</taxon>
        <taxon>Gunneridae</taxon>
        <taxon>Pentapetalae</taxon>
        <taxon>asterids</taxon>
        <taxon>lamiids</taxon>
        <taxon>Gentianales</taxon>
        <taxon>Apocynaceae</taxon>
        <taxon>Rauvolfioideae</taxon>
        <taxon>Vinceae</taxon>
        <taxon>Catharanthinae</taxon>
        <taxon>Catharanthus</taxon>
    </lineage>
</organism>
<reference evidence="2" key="1">
    <citation type="journal article" date="2023" name="Nat. Plants">
        <title>Single-cell RNA sequencing provides a high-resolution roadmap for understanding the multicellular compartmentation of specialized metabolism.</title>
        <authorList>
            <person name="Sun S."/>
            <person name="Shen X."/>
            <person name="Li Y."/>
            <person name="Li Y."/>
            <person name="Wang S."/>
            <person name="Li R."/>
            <person name="Zhang H."/>
            <person name="Shen G."/>
            <person name="Guo B."/>
            <person name="Wei J."/>
            <person name="Xu J."/>
            <person name="St-Pierre B."/>
            <person name="Chen S."/>
            <person name="Sun C."/>
        </authorList>
    </citation>
    <scope>NUCLEOTIDE SEQUENCE [LARGE SCALE GENOMIC DNA]</scope>
</reference>
<sequence>MVGLSVVLEGQKELPKKSPQVIRKATINMIKSPSPVSSSSSSSSSSSNNNNNNPFSRRNYFSTDFKGGFLDFCFLCKQKLLPGKDIYMYKGDRAFCSEDCRYRQIFMDEEETTTITTSTVKPKTTHYCSSMASSSKKARNPPNNGFAC</sequence>
<dbReference type="EMBL" id="CM044708">
    <property type="protein sequence ID" value="KAI5650822.1"/>
    <property type="molecule type" value="Genomic_DNA"/>
</dbReference>
<comment type="caution">
    <text evidence="1">The sequence shown here is derived from an EMBL/GenBank/DDBJ whole genome shotgun (WGS) entry which is preliminary data.</text>
</comment>
<proteinExistence type="predicted"/>
<accession>A0ACB9ZX60</accession>
<dbReference type="Proteomes" id="UP001060085">
    <property type="component" value="Linkage Group LG08"/>
</dbReference>
<evidence type="ECO:0000313" key="1">
    <source>
        <dbReference type="EMBL" id="KAI5650822.1"/>
    </source>
</evidence>
<gene>
    <name evidence="1" type="ORF">M9H77_36827</name>
</gene>
<name>A0ACB9ZX60_CATRO</name>